<dbReference type="EMBL" id="JPFT01000003">
    <property type="protein sequence ID" value="KEQ34042.1"/>
    <property type="molecule type" value="Genomic_DNA"/>
</dbReference>
<evidence type="ECO:0000313" key="4">
    <source>
        <dbReference type="EMBL" id="KEQ34042.1"/>
    </source>
</evidence>
<dbReference type="Pfam" id="PF02517">
    <property type="entry name" value="Rce1-like"/>
    <property type="match status" value="1"/>
</dbReference>
<comment type="similarity">
    <text evidence="1">Belongs to the UPF0177 family.</text>
</comment>
<feature type="transmembrane region" description="Helical" evidence="2">
    <location>
        <begin position="209"/>
        <end position="228"/>
    </location>
</feature>
<feature type="domain" description="CAAX prenyl protease 2/Lysostaphin resistance protein A-like" evidence="3">
    <location>
        <begin position="124"/>
        <end position="214"/>
    </location>
</feature>
<keyword evidence="2" id="KW-1133">Transmembrane helix</keyword>
<evidence type="ECO:0000256" key="1">
    <source>
        <dbReference type="ARBA" id="ARBA00009067"/>
    </source>
</evidence>
<dbReference type="GO" id="GO:0006508">
    <property type="term" value="P:proteolysis"/>
    <property type="evidence" value="ECO:0007669"/>
    <property type="project" value="UniProtKB-KW"/>
</dbReference>
<name>A0A081PTL9_STRMT</name>
<dbReference type="PATRIC" id="fig|28037.99.peg.326"/>
<evidence type="ECO:0000313" key="5">
    <source>
        <dbReference type="Proteomes" id="UP000028093"/>
    </source>
</evidence>
<dbReference type="RefSeq" id="WP_033681342.1">
    <property type="nucleotide sequence ID" value="NZ_JPFT01000003.1"/>
</dbReference>
<dbReference type="GO" id="GO:0080120">
    <property type="term" value="P:CAAX-box protein maturation"/>
    <property type="evidence" value="ECO:0007669"/>
    <property type="project" value="UniProtKB-ARBA"/>
</dbReference>
<keyword evidence="4" id="KW-0378">Hydrolase</keyword>
<proteinExistence type="inferred from homology"/>
<sequence>MKKHPILFKTSAILSYLFLFFGLFWTTQFWSNYWEFSSWVGNLIWIRNIISVLFISLMVWILVRSGHAYLFRIPRKKWLSYSVLTVLAAVVLICFNYLTAKHVQGTNEGWNLFIAYSETNFAEFGVYLTLIVLGPLMEELVCRGLLQHAFFKNSRWGLDLLFPSFLFALPHFSSLPSLADIFVYTAVGCLYAWLTRYTKSIYPSYSIHIVNNIIANLPFLLTFLHRVLG</sequence>
<organism evidence="4 5">
    <name type="scientific">Streptococcus mitis</name>
    <dbReference type="NCBI Taxonomy" id="28037"/>
    <lineage>
        <taxon>Bacteria</taxon>
        <taxon>Bacillati</taxon>
        <taxon>Bacillota</taxon>
        <taxon>Bacilli</taxon>
        <taxon>Lactobacillales</taxon>
        <taxon>Streptococcaceae</taxon>
        <taxon>Streptococcus</taxon>
        <taxon>Streptococcus mitis group</taxon>
    </lineage>
</organism>
<dbReference type="PANTHER" id="PTHR36435:SF1">
    <property type="entry name" value="CAAX AMINO TERMINAL PROTEASE FAMILY PROTEIN"/>
    <property type="match status" value="1"/>
</dbReference>
<feature type="transmembrane region" description="Helical" evidence="2">
    <location>
        <begin position="43"/>
        <end position="63"/>
    </location>
</feature>
<protein>
    <submittedName>
        <fullName evidence="4">CAAX amino terminal protease self-immunity family protein</fullName>
    </submittedName>
</protein>
<evidence type="ECO:0000256" key="2">
    <source>
        <dbReference type="SAM" id="Phobius"/>
    </source>
</evidence>
<keyword evidence="2" id="KW-0472">Membrane</keyword>
<accession>A0A081PTL9</accession>
<reference evidence="4 5" key="1">
    <citation type="submission" date="2014-05" db="EMBL/GenBank/DDBJ databases">
        <authorList>
            <person name="Daugherty S.C."/>
            <person name="Tallon L.J."/>
            <person name="Sadzewicz L."/>
            <person name="Kilian M."/>
            <person name="Tettelin H."/>
        </authorList>
    </citation>
    <scope>NUCLEOTIDE SEQUENCE [LARGE SCALE GENOMIC DNA]</scope>
    <source>
        <strain evidence="4 5">SK1126</strain>
    </source>
</reference>
<keyword evidence="2" id="KW-0812">Transmembrane</keyword>
<dbReference type="Proteomes" id="UP000028093">
    <property type="component" value="Unassembled WGS sequence"/>
</dbReference>
<evidence type="ECO:0000259" key="3">
    <source>
        <dbReference type="Pfam" id="PF02517"/>
    </source>
</evidence>
<dbReference type="PANTHER" id="PTHR36435">
    <property type="entry name" value="SLR1288 PROTEIN"/>
    <property type="match status" value="1"/>
</dbReference>
<dbReference type="InterPro" id="IPR003675">
    <property type="entry name" value="Rce1/LyrA-like_dom"/>
</dbReference>
<dbReference type="AlphaFoldDB" id="A0A081PTL9"/>
<gene>
    <name evidence="4" type="ORF">SK1126_0367</name>
</gene>
<comment type="caution">
    <text evidence="4">The sequence shown here is derived from an EMBL/GenBank/DDBJ whole genome shotgun (WGS) entry which is preliminary data.</text>
</comment>
<dbReference type="InterPro" id="IPR052710">
    <property type="entry name" value="CAAX_protease"/>
</dbReference>
<feature type="transmembrane region" description="Helical" evidence="2">
    <location>
        <begin position="181"/>
        <end position="197"/>
    </location>
</feature>
<feature type="transmembrane region" description="Helical" evidence="2">
    <location>
        <begin position="12"/>
        <end position="31"/>
    </location>
</feature>
<dbReference type="GO" id="GO:0004175">
    <property type="term" value="F:endopeptidase activity"/>
    <property type="evidence" value="ECO:0007669"/>
    <property type="project" value="UniProtKB-ARBA"/>
</dbReference>
<feature type="transmembrane region" description="Helical" evidence="2">
    <location>
        <begin position="78"/>
        <end position="98"/>
    </location>
</feature>
<keyword evidence="4" id="KW-0645">Protease</keyword>